<proteinExistence type="inferred from homology"/>
<dbReference type="InterPro" id="IPR000334">
    <property type="entry name" value="Glyco_hydro_45"/>
</dbReference>
<evidence type="ECO:0000313" key="14">
    <source>
        <dbReference type="Proteomes" id="UP000740926"/>
    </source>
</evidence>
<organism evidence="13 14">
    <name type="scientific">Rhizopus delemar</name>
    <dbReference type="NCBI Taxonomy" id="936053"/>
    <lineage>
        <taxon>Eukaryota</taxon>
        <taxon>Fungi</taxon>
        <taxon>Fungi incertae sedis</taxon>
        <taxon>Mucoromycota</taxon>
        <taxon>Mucoromycotina</taxon>
        <taxon>Mucoromycetes</taxon>
        <taxon>Mucorales</taxon>
        <taxon>Mucorineae</taxon>
        <taxon>Rhizopodaceae</taxon>
        <taxon>Rhizopus</taxon>
    </lineage>
</organism>
<dbReference type="EC" id="3.2.1.4" evidence="3 9"/>
<dbReference type="Gene3D" id="2.40.40.10">
    <property type="entry name" value="RlpA-like domain"/>
    <property type="match status" value="1"/>
</dbReference>
<gene>
    <name evidence="13" type="ORF">G6F50_007562</name>
</gene>
<dbReference type="PROSITE" id="PS01140">
    <property type="entry name" value="GLYCOSYL_HYDROL_F45"/>
    <property type="match status" value="1"/>
</dbReference>
<evidence type="ECO:0000256" key="2">
    <source>
        <dbReference type="ARBA" id="ARBA00007793"/>
    </source>
</evidence>
<dbReference type="GO" id="GO:0030245">
    <property type="term" value="P:cellulose catabolic process"/>
    <property type="evidence" value="ECO:0007669"/>
    <property type="project" value="UniProtKB-KW"/>
</dbReference>
<dbReference type="InterPro" id="IPR052288">
    <property type="entry name" value="GH45_Enzymes"/>
</dbReference>
<evidence type="ECO:0000256" key="5">
    <source>
        <dbReference type="ARBA" id="ARBA00023001"/>
    </source>
</evidence>
<name>A0A9P6Z0U4_9FUNG</name>
<feature type="region of interest" description="Disordered" evidence="10">
    <location>
        <begin position="390"/>
        <end position="410"/>
    </location>
</feature>
<evidence type="ECO:0000256" key="8">
    <source>
        <dbReference type="ARBA" id="ARBA00023326"/>
    </source>
</evidence>
<dbReference type="SUPFAM" id="SSF50685">
    <property type="entry name" value="Barwin-like endoglucanases"/>
    <property type="match status" value="1"/>
</dbReference>
<evidence type="ECO:0000256" key="10">
    <source>
        <dbReference type="SAM" id="MobiDB-lite"/>
    </source>
</evidence>
<comment type="caution">
    <text evidence="13">The sequence shown here is derived from an EMBL/GenBank/DDBJ whole genome shotgun (WGS) entry which is preliminary data.</text>
</comment>
<evidence type="ECO:0000256" key="6">
    <source>
        <dbReference type="ARBA" id="ARBA00023277"/>
    </source>
</evidence>
<keyword evidence="7" id="KW-0326">Glycosidase</keyword>
<dbReference type="CDD" id="cd22278">
    <property type="entry name" value="DPBB_GH45_endoglucanase"/>
    <property type="match status" value="1"/>
</dbReference>
<keyword evidence="14" id="KW-1185">Reference proteome</keyword>
<protein>
    <recommendedName>
        <fullName evidence="3 9">Cellulase</fullName>
        <ecNumber evidence="3 9">3.2.1.4</ecNumber>
    </recommendedName>
</protein>
<dbReference type="EMBL" id="JAANIU010001217">
    <property type="protein sequence ID" value="KAG1568144.1"/>
    <property type="molecule type" value="Genomic_DNA"/>
</dbReference>
<keyword evidence="8" id="KW-0624">Polysaccharide degradation</keyword>
<evidence type="ECO:0000313" key="13">
    <source>
        <dbReference type="EMBL" id="KAG1568144.1"/>
    </source>
</evidence>
<dbReference type="InterPro" id="IPR036908">
    <property type="entry name" value="RlpA-like_sf"/>
</dbReference>
<feature type="domain" description="Glycosyl hydrolases family 45 active site" evidence="12">
    <location>
        <begin position="38"/>
        <end position="49"/>
    </location>
</feature>
<dbReference type="Proteomes" id="UP000740926">
    <property type="component" value="Unassembled WGS sequence"/>
</dbReference>
<comment type="similarity">
    <text evidence="2">Belongs to the glycosyl hydrolase 45 (cellulase K) family.</text>
</comment>
<dbReference type="Pfam" id="PF02015">
    <property type="entry name" value="Glyco_hydro_45"/>
    <property type="match status" value="1"/>
</dbReference>
<evidence type="ECO:0000256" key="7">
    <source>
        <dbReference type="ARBA" id="ARBA00023295"/>
    </source>
</evidence>
<keyword evidence="11" id="KW-0732">Signal</keyword>
<dbReference type="PANTHER" id="PTHR39730:SF1">
    <property type="entry name" value="ENDOGLUCANASE 1"/>
    <property type="match status" value="1"/>
</dbReference>
<evidence type="ECO:0000256" key="4">
    <source>
        <dbReference type="ARBA" id="ARBA00022801"/>
    </source>
</evidence>
<dbReference type="GO" id="GO:0008810">
    <property type="term" value="F:cellulase activity"/>
    <property type="evidence" value="ECO:0007669"/>
    <property type="project" value="UniProtKB-EC"/>
</dbReference>
<reference evidence="13 14" key="1">
    <citation type="journal article" date="2020" name="Microb. Genom.">
        <title>Genetic diversity of clinical and environmental Mucorales isolates obtained from an investigation of mucormycosis cases among solid organ transplant recipients.</title>
        <authorList>
            <person name="Nguyen M.H."/>
            <person name="Kaul D."/>
            <person name="Muto C."/>
            <person name="Cheng S.J."/>
            <person name="Richter R.A."/>
            <person name="Bruno V.M."/>
            <person name="Liu G."/>
            <person name="Beyhan S."/>
            <person name="Sundermann A.J."/>
            <person name="Mounaud S."/>
            <person name="Pasculle A.W."/>
            <person name="Nierman W.C."/>
            <person name="Driscoll E."/>
            <person name="Cumbie R."/>
            <person name="Clancy C.J."/>
            <person name="Dupont C.L."/>
        </authorList>
    </citation>
    <scope>NUCLEOTIDE SEQUENCE [LARGE SCALE GENOMIC DNA]</scope>
    <source>
        <strain evidence="13 14">GL24</strain>
    </source>
</reference>
<evidence type="ECO:0000256" key="3">
    <source>
        <dbReference type="ARBA" id="ARBA00012601"/>
    </source>
</evidence>
<comment type="catalytic activity">
    <reaction evidence="1 9">
        <text>Endohydrolysis of (1-&gt;4)-beta-D-glucosidic linkages in cellulose, lichenin and cereal beta-D-glucans.</text>
        <dbReference type="EC" id="3.2.1.4"/>
    </reaction>
</comment>
<evidence type="ECO:0000256" key="9">
    <source>
        <dbReference type="PROSITE-ProRule" id="PRU10069"/>
    </source>
</evidence>
<evidence type="ECO:0000259" key="12">
    <source>
        <dbReference type="PROSITE" id="PS01140"/>
    </source>
</evidence>
<accession>A0A9P6Z0U4</accession>
<dbReference type="PANTHER" id="PTHR39730">
    <property type="entry name" value="ENDOGLUCANASE 1"/>
    <property type="match status" value="1"/>
</dbReference>
<feature type="signal peptide" evidence="11">
    <location>
        <begin position="1"/>
        <end position="23"/>
    </location>
</feature>
<evidence type="ECO:0000256" key="11">
    <source>
        <dbReference type="SAM" id="SignalP"/>
    </source>
</evidence>
<evidence type="ECO:0000256" key="1">
    <source>
        <dbReference type="ARBA" id="ARBA00000966"/>
    </source>
</evidence>
<feature type="chain" id="PRO_5040291205" description="Cellulase" evidence="11">
    <location>
        <begin position="24"/>
        <end position="817"/>
    </location>
</feature>
<sequence length="817" mass="91276">MKVSAIAASLFLVVMTNSDVVSAGYTGIKGGATGTSQATRYWDCCKPSCGWNGKAKVSAPVRTCAKNGVTLVGTNVQSGCANGGAYTCNNNQPWVVNNNLSYGFAAARIPGGGEDRWCCSCFELTFTSTPAKGKKMVVQVTNTGYDAGTEKGTHFDLLMPGGGVGLFNGCQSQWNTPTDGWGARYGGVWNKQMCSKLPAQLRKGCEWRFGWFQGADNPTLTYREVTCPKEIVACIYSRKKKRKLAGVKGQRAGDMVIEMPTIKYVDVEESTAIENNKPVAKGTTTGPLDIMNMDGSLMGSYLLPPCSPELNPIEQFYAIIKGKLKHRRLKTYRVEVLMLAIKFFMVSLAKSSTVVIKHPYSFELYVEDNSDDDFQPVVTARKRKSREIIPQSGLQKSLKGKRKARDSEVTTTSSIGISTADEPTVFNKITLEDNDLEYSSDDFDAPVTKDPFWPSKPVPTAFKSAATSVKSSFCPMSVDKASDIKEGPKKISKRVMTIKTTVKNIGNQRLISKYKEAYFEDAGYTPPNLPYAQQIALYECTKIQTAYYNNTKAHFGNRLRSLINKLFKKKEKVKLAIFKKEMPEAGLLDDRSRTQLNDFLSSYPEDYTFQKNSIYYDVMTSPKNHFKAFFRLAELSEAEYTKQFAYFLLHSAFIPCKFETWGAVVDLNKKAFKHQGFQKTLQLQGTLETDGVGVSIIKQNTDAIRKSPKPNIEKKVDGNLTEHIEGLDQSDLKSTEGKCVLIDPGRQDMMYCMKETSIVEEKQTLIFTKNNRSKCSRHFRYLRKRTQPFAVQKAESILSRSESNSVNLRKFVQNETT</sequence>
<dbReference type="AlphaFoldDB" id="A0A9P6Z0U4"/>
<feature type="active site" description="Nucleophile" evidence="9">
    <location>
        <position position="43"/>
    </location>
</feature>
<keyword evidence="6" id="KW-0119">Carbohydrate metabolism</keyword>
<keyword evidence="4" id="KW-0378">Hydrolase</keyword>
<keyword evidence="5" id="KW-0136">Cellulose degradation</keyword>